<keyword evidence="5" id="KW-0808">Transferase</keyword>
<dbReference type="EMBL" id="UINC01077374">
    <property type="protein sequence ID" value="SVC17437.1"/>
    <property type="molecule type" value="Genomic_DNA"/>
</dbReference>
<organism evidence="11">
    <name type="scientific">marine metagenome</name>
    <dbReference type="NCBI Taxonomy" id="408172"/>
    <lineage>
        <taxon>unclassified sequences</taxon>
        <taxon>metagenomes</taxon>
        <taxon>ecological metagenomes</taxon>
    </lineage>
</organism>
<keyword evidence="6" id="KW-0479">Metal-binding</keyword>
<dbReference type="SUPFAM" id="SSF143631">
    <property type="entry name" value="ApbE-like"/>
    <property type="match status" value="1"/>
</dbReference>
<name>A0A382K2Z3_9ZZZZ</name>
<evidence type="ECO:0000256" key="1">
    <source>
        <dbReference type="ARBA" id="ARBA00001946"/>
    </source>
</evidence>
<gene>
    <name evidence="11" type="ORF">METZ01_LOCUS270291</name>
</gene>
<evidence type="ECO:0000256" key="4">
    <source>
        <dbReference type="ARBA" id="ARBA00022630"/>
    </source>
</evidence>
<keyword evidence="8" id="KW-0460">Magnesium</keyword>
<dbReference type="GO" id="GO:0016740">
    <property type="term" value="F:transferase activity"/>
    <property type="evidence" value="ECO:0007669"/>
    <property type="project" value="UniProtKB-KW"/>
</dbReference>
<comment type="cofactor">
    <cofactor evidence="1">
        <name>Mg(2+)</name>
        <dbReference type="ChEBI" id="CHEBI:18420"/>
    </cofactor>
</comment>
<evidence type="ECO:0000256" key="9">
    <source>
        <dbReference type="ARBA" id="ARBA00031306"/>
    </source>
</evidence>
<dbReference type="PANTHER" id="PTHR30040">
    <property type="entry name" value="THIAMINE BIOSYNTHESIS LIPOPROTEIN APBE"/>
    <property type="match status" value="1"/>
</dbReference>
<evidence type="ECO:0000256" key="2">
    <source>
        <dbReference type="ARBA" id="ARBA00011955"/>
    </source>
</evidence>
<dbReference type="GO" id="GO:0046872">
    <property type="term" value="F:metal ion binding"/>
    <property type="evidence" value="ECO:0007669"/>
    <property type="project" value="UniProtKB-KW"/>
</dbReference>
<dbReference type="Pfam" id="PF02424">
    <property type="entry name" value="ApbE"/>
    <property type="match status" value="1"/>
</dbReference>
<keyword evidence="7" id="KW-0274">FAD</keyword>
<dbReference type="EC" id="2.7.1.180" evidence="2"/>
<feature type="non-terminal residue" evidence="11">
    <location>
        <position position="215"/>
    </location>
</feature>
<keyword evidence="4" id="KW-0285">Flavoprotein</keyword>
<reference evidence="11" key="1">
    <citation type="submission" date="2018-05" db="EMBL/GenBank/DDBJ databases">
        <authorList>
            <person name="Lanie J.A."/>
            <person name="Ng W.-L."/>
            <person name="Kazmierczak K.M."/>
            <person name="Andrzejewski T.M."/>
            <person name="Davidsen T.M."/>
            <person name="Wayne K.J."/>
            <person name="Tettelin H."/>
            <person name="Glass J.I."/>
            <person name="Rusch D."/>
            <person name="Podicherti R."/>
            <person name="Tsui H.-C.T."/>
            <person name="Winkler M.E."/>
        </authorList>
    </citation>
    <scope>NUCLEOTIDE SEQUENCE</scope>
</reference>
<proteinExistence type="predicted"/>
<dbReference type="InterPro" id="IPR003374">
    <property type="entry name" value="ApbE-like_sf"/>
</dbReference>
<dbReference type="Gene3D" id="3.10.520.10">
    <property type="entry name" value="ApbE-like domains"/>
    <property type="match status" value="1"/>
</dbReference>
<dbReference type="InterPro" id="IPR024932">
    <property type="entry name" value="ApbE"/>
</dbReference>
<evidence type="ECO:0000256" key="10">
    <source>
        <dbReference type="ARBA" id="ARBA00048540"/>
    </source>
</evidence>
<evidence type="ECO:0000256" key="8">
    <source>
        <dbReference type="ARBA" id="ARBA00022842"/>
    </source>
</evidence>
<evidence type="ECO:0000313" key="11">
    <source>
        <dbReference type="EMBL" id="SVC17437.1"/>
    </source>
</evidence>
<protein>
    <recommendedName>
        <fullName evidence="3">FAD:protein FMN transferase</fullName>
        <ecNumber evidence="2">2.7.1.180</ecNumber>
    </recommendedName>
    <alternativeName>
        <fullName evidence="9">Flavin transferase</fullName>
    </alternativeName>
</protein>
<evidence type="ECO:0000256" key="3">
    <source>
        <dbReference type="ARBA" id="ARBA00016337"/>
    </source>
</evidence>
<dbReference type="PANTHER" id="PTHR30040:SF2">
    <property type="entry name" value="FAD:PROTEIN FMN TRANSFERASE"/>
    <property type="match status" value="1"/>
</dbReference>
<dbReference type="AlphaFoldDB" id="A0A382K2Z3"/>
<evidence type="ECO:0000256" key="7">
    <source>
        <dbReference type="ARBA" id="ARBA00022827"/>
    </source>
</evidence>
<evidence type="ECO:0000256" key="6">
    <source>
        <dbReference type="ARBA" id="ARBA00022723"/>
    </source>
</evidence>
<comment type="catalytic activity">
    <reaction evidence="10">
        <text>L-threonyl-[protein] + FAD = FMN-L-threonyl-[protein] + AMP + H(+)</text>
        <dbReference type="Rhea" id="RHEA:36847"/>
        <dbReference type="Rhea" id="RHEA-COMP:11060"/>
        <dbReference type="Rhea" id="RHEA-COMP:11061"/>
        <dbReference type="ChEBI" id="CHEBI:15378"/>
        <dbReference type="ChEBI" id="CHEBI:30013"/>
        <dbReference type="ChEBI" id="CHEBI:57692"/>
        <dbReference type="ChEBI" id="CHEBI:74257"/>
        <dbReference type="ChEBI" id="CHEBI:456215"/>
        <dbReference type="EC" id="2.7.1.180"/>
    </reaction>
</comment>
<sequence>MKIRLLIGAVGLGLVLLLLPKAEPARPLEEFHVAMGTIVRVAMFVDESEAPPLFALARDEIDRLAAQLTHYGTASEVARVNREAAAGWVKITTDLADALGLSLAIARRTGGIFDPSLGALTHLWGFPDATRPPAATAIDSALARSGYRHVHLDTRRVRFDRAGVRLDLGAGAKGFIVDCTVARLQAAGVLAGVVEAGGDLRRWGTKPDGRAWRFG</sequence>
<evidence type="ECO:0000256" key="5">
    <source>
        <dbReference type="ARBA" id="ARBA00022679"/>
    </source>
</evidence>
<accession>A0A382K2Z3</accession>